<comment type="caution">
    <text evidence="1">The sequence shown here is derived from an EMBL/GenBank/DDBJ whole genome shotgun (WGS) entry which is preliminary data.</text>
</comment>
<gene>
    <name evidence="1" type="ORF">IHE45_20G052900</name>
</gene>
<accession>A0ACB7TSB5</accession>
<name>A0ACB7TSB5_DIOAL</name>
<keyword evidence="2" id="KW-1185">Reference proteome</keyword>
<keyword evidence="1" id="KW-0012">Acyltransferase</keyword>
<dbReference type="Proteomes" id="UP000827976">
    <property type="component" value="Chromosome 20"/>
</dbReference>
<evidence type="ECO:0000313" key="2">
    <source>
        <dbReference type="Proteomes" id="UP000827976"/>
    </source>
</evidence>
<keyword evidence="1" id="KW-0808">Transferase</keyword>
<dbReference type="EMBL" id="CM037030">
    <property type="protein sequence ID" value="KAH7651373.1"/>
    <property type="molecule type" value="Genomic_DNA"/>
</dbReference>
<sequence length="477" mass="53200">MVSNELKKFNMEEDEPVSPTGQYFNSSVLSVSILAFFESDKPIDDSPTIVTLENSFLPVNPRFSSIMVKDEHGVQNWKRVNVNLEEHVKIPTFPAGLESYDEYVHEYIAKIAMEPFSQSRPLWELHLIKYPTKHAEGVMVFKLHHALGDGFSLMGALFSMVQRADKPSLPLTFPSSHAKSQNDDDHHGSTVWETLCSAFSVGFNTICDFGWSFLKSTLIEDDKTPIRSGDPGVEFRPITISTVTFSLNDIRRIKAKLGGTVNDVMSGIIFYGTQLYLHTASKSSSISSKYSKVTALVLLNTRVISNYQNLQEMTNPDAKSPWGNQFGFIHVSVPSSTEDLEKGNPLDFVMKARETINAKRNSLGVFLTGRLLEMLRKMRGPEVTAQYVHSTLKNTSMTVSNLIGPMEQMQIAGQNCRSLYFMVVGVPQSLTITMVSYNGKIKVAMGTEKGFIDSELLVSCMEKSFQRIFTASGAKTC</sequence>
<evidence type="ECO:0000313" key="1">
    <source>
        <dbReference type="EMBL" id="KAH7651373.1"/>
    </source>
</evidence>
<organism evidence="1 2">
    <name type="scientific">Dioscorea alata</name>
    <name type="common">Purple yam</name>
    <dbReference type="NCBI Taxonomy" id="55571"/>
    <lineage>
        <taxon>Eukaryota</taxon>
        <taxon>Viridiplantae</taxon>
        <taxon>Streptophyta</taxon>
        <taxon>Embryophyta</taxon>
        <taxon>Tracheophyta</taxon>
        <taxon>Spermatophyta</taxon>
        <taxon>Magnoliopsida</taxon>
        <taxon>Liliopsida</taxon>
        <taxon>Dioscoreales</taxon>
        <taxon>Dioscoreaceae</taxon>
        <taxon>Dioscorea</taxon>
    </lineage>
</organism>
<reference evidence="2" key="1">
    <citation type="journal article" date="2022" name="Nat. Commun.">
        <title>Chromosome evolution and the genetic basis of agronomically important traits in greater yam.</title>
        <authorList>
            <person name="Bredeson J.V."/>
            <person name="Lyons J.B."/>
            <person name="Oniyinde I.O."/>
            <person name="Okereke N.R."/>
            <person name="Kolade O."/>
            <person name="Nnabue I."/>
            <person name="Nwadili C.O."/>
            <person name="Hribova E."/>
            <person name="Parker M."/>
            <person name="Nwogha J."/>
            <person name="Shu S."/>
            <person name="Carlson J."/>
            <person name="Kariba R."/>
            <person name="Muthemba S."/>
            <person name="Knop K."/>
            <person name="Barton G.J."/>
            <person name="Sherwood A.V."/>
            <person name="Lopez-Montes A."/>
            <person name="Asiedu R."/>
            <person name="Jamnadass R."/>
            <person name="Muchugi A."/>
            <person name="Goodstein D."/>
            <person name="Egesi C.N."/>
            <person name="Featherston J."/>
            <person name="Asfaw A."/>
            <person name="Simpson G.G."/>
            <person name="Dolezel J."/>
            <person name="Hendre P.S."/>
            <person name="Van Deynze A."/>
            <person name="Kumar P.L."/>
            <person name="Obidiegwu J.E."/>
            <person name="Bhattacharjee R."/>
            <person name="Rokhsar D.S."/>
        </authorList>
    </citation>
    <scope>NUCLEOTIDE SEQUENCE [LARGE SCALE GENOMIC DNA]</scope>
    <source>
        <strain evidence="2">cv. TDa95/00328</strain>
    </source>
</reference>
<protein>
    <submittedName>
        <fullName evidence="1">CoA-dependent acyltransferases protein</fullName>
    </submittedName>
</protein>
<proteinExistence type="predicted"/>